<evidence type="ECO:0000256" key="2">
    <source>
        <dbReference type="ARBA" id="ARBA00022692"/>
    </source>
</evidence>
<dbReference type="Pfam" id="PF02600">
    <property type="entry name" value="DsbB"/>
    <property type="match status" value="1"/>
</dbReference>
<dbReference type="InterPro" id="IPR003752">
    <property type="entry name" value="DiS_bond_form_DsbB/BdbC"/>
</dbReference>
<evidence type="ECO:0000256" key="5">
    <source>
        <dbReference type="SAM" id="Phobius"/>
    </source>
</evidence>
<keyword evidence="3 5" id="KW-1133">Transmembrane helix</keyword>
<dbReference type="PIRSF" id="PIRSF033913">
    <property type="entry name" value="S-S_format_DsbB"/>
    <property type="match status" value="1"/>
</dbReference>
<dbReference type="Proteomes" id="UP000309061">
    <property type="component" value="Chromosome"/>
</dbReference>
<reference evidence="6 7" key="1">
    <citation type="submission" date="2019-11" db="EMBL/GenBank/DDBJ databases">
        <title>The genome sequence of Methylocystis heyeri.</title>
        <authorList>
            <person name="Oshkin I.Y."/>
            <person name="Miroshnikov K."/>
            <person name="Dedysh S.N."/>
        </authorList>
    </citation>
    <scope>NUCLEOTIDE SEQUENCE [LARGE SCALE GENOMIC DNA]</scope>
    <source>
        <strain evidence="6 7">H2</strain>
    </source>
</reference>
<feature type="transmembrane region" description="Helical" evidence="5">
    <location>
        <begin position="71"/>
        <end position="89"/>
    </location>
</feature>
<sequence length="167" mass="17392">MARAGVTVGVVSLLILAVAVATIAGAWTMEGMGYIPCELCLLGRKPYYVGIGLAALTAVSAWRGRIALARWGLIGLGVVFAAGAGIAAYHSGVELHFWQGPTECSGALSGVLSADDFMAQLKHIKPVRCDEPALLIFGLSLAVWSAVISLGLAAVALWGWRRASRQG</sequence>
<evidence type="ECO:0000256" key="3">
    <source>
        <dbReference type="ARBA" id="ARBA00022989"/>
    </source>
</evidence>
<protein>
    <submittedName>
        <fullName evidence="6">Disulfide bond formation protein B</fullName>
    </submittedName>
</protein>
<keyword evidence="2 5" id="KW-0812">Transmembrane</keyword>
<proteinExistence type="predicted"/>
<dbReference type="EMBL" id="CP046052">
    <property type="protein sequence ID" value="QGM44871.1"/>
    <property type="molecule type" value="Genomic_DNA"/>
</dbReference>
<dbReference type="GO" id="GO:0015035">
    <property type="term" value="F:protein-disulfide reductase activity"/>
    <property type="evidence" value="ECO:0007669"/>
    <property type="project" value="InterPro"/>
</dbReference>
<accession>A0A6B8KCQ1</accession>
<dbReference type="GO" id="GO:0016020">
    <property type="term" value="C:membrane"/>
    <property type="evidence" value="ECO:0007669"/>
    <property type="project" value="UniProtKB-SubCell"/>
</dbReference>
<keyword evidence="7" id="KW-1185">Reference proteome</keyword>
<keyword evidence="4 5" id="KW-0472">Membrane</keyword>
<dbReference type="InterPro" id="IPR023380">
    <property type="entry name" value="DsbB-like_sf"/>
</dbReference>
<dbReference type="KEGG" id="mhey:H2LOC_003745"/>
<name>A0A6B8KCQ1_9HYPH</name>
<comment type="subcellular location">
    <subcellularLocation>
        <location evidence="1">Membrane</location>
        <topology evidence="1">Multi-pass membrane protein</topology>
    </subcellularLocation>
</comment>
<dbReference type="SUPFAM" id="SSF158442">
    <property type="entry name" value="DsbB-like"/>
    <property type="match status" value="1"/>
</dbReference>
<organism evidence="6 7">
    <name type="scientific">Methylocystis heyeri</name>
    <dbReference type="NCBI Taxonomy" id="391905"/>
    <lineage>
        <taxon>Bacteria</taxon>
        <taxon>Pseudomonadati</taxon>
        <taxon>Pseudomonadota</taxon>
        <taxon>Alphaproteobacteria</taxon>
        <taxon>Hyphomicrobiales</taxon>
        <taxon>Methylocystaceae</taxon>
        <taxon>Methylocystis</taxon>
    </lineage>
</organism>
<feature type="transmembrane region" description="Helical" evidence="5">
    <location>
        <begin position="7"/>
        <end position="27"/>
    </location>
</feature>
<dbReference type="GO" id="GO:0006457">
    <property type="term" value="P:protein folding"/>
    <property type="evidence" value="ECO:0007669"/>
    <property type="project" value="InterPro"/>
</dbReference>
<evidence type="ECO:0000256" key="1">
    <source>
        <dbReference type="ARBA" id="ARBA00004141"/>
    </source>
</evidence>
<evidence type="ECO:0000256" key="4">
    <source>
        <dbReference type="ARBA" id="ARBA00023136"/>
    </source>
</evidence>
<dbReference type="AlphaFoldDB" id="A0A6B8KCQ1"/>
<evidence type="ECO:0000313" key="7">
    <source>
        <dbReference type="Proteomes" id="UP000309061"/>
    </source>
</evidence>
<feature type="transmembrane region" description="Helical" evidence="5">
    <location>
        <begin position="134"/>
        <end position="160"/>
    </location>
</feature>
<dbReference type="Gene3D" id="1.20.1550.10">
    <property type="entry name" value="DsbB-like"/>
    <property type="match status" value="1"/>
</dbReference>
<dbReference type="InterPro" id="IPR024199">
    <property type="entry name" value="Uncharacterised_DsbB"/>
</dbReference>
<gene>
    <name evidence="6" type="ORF">H2LOC_003745</name>
</gene>
<feature type="transmembrane region" description="Helical" evidence="5">
    <location>
        <begin position="47"/>
        <end position="64"/>
    </location>
</feature>
<evidence type="ECO:0000313" key="6">
    <source>
        <dbReference type="EMBL" id="QGM44871.1"/>
    </source>
</evidence>
<dbReference type="OrthoDB" id="9808637at2"/>